<dbReference type="Proteomes" id="UP000499080">
    <property type="component" value="Unassembled WGS sequence"/>
</dbReference>
<gene>
    <name evidence="2" type="ORF">AVEN_13550_1</name>
</gene>
<feature type="compositionally biased region" description="Polar residues" evidence="1">
    <location>
        <begin position="40"/>
        <end position="49"/>
    </location>
</feature>
<name>A0A4Y2D5R3_ARAVE</name>
<keyword evidence="3" id="KW-1185">Reference proteome</keyword>
<organism evidence="2 3">
    <name type="scientific">Araneus ventricosus</name>
    <name type="common">Orbweaver spider</name>
    <name type="synonym">Epeira ventricosa</name>
    <dbReference type="NCBI Taxonomy" id="182803"/>
    <lineage>
        <taxon>Eukaryota</taxon>
        <taxon>Metazoa</taxon>
        <taxon>Ecdysozoa</taxon>
        <taxon>Arthropoda</taxon>
        <taxon>Chelicerata</taxon>
        <taxon>Arachnida</taxon>
        <taxon>Araneae</taxon>
        <taxon>Araneomorphae</taxon>
        <taxon>Entelegynae</taxon>
        <taxon>Araneoidea</taxon>
        <taxon>Araneidae</taxon>
        <taxon>Araneus</taxon>
    </lineage>
</organism>
<comment type="caution">
    <text evidence="2">The sequence shown here is derived from an EMBL/GenBank/DDBJ whole genome shotgun (WGS) entry which is preliminary data.</text>
</comment>
<reference evidence="2 3" key="1">
    <citation type="journal article" date="2019" name="Sci. Rep.">
        <title>Orb-weaving spider Araneus ventricosus genome elucidates the spidroin gene catalogue.</title>
        <authorList>
            <person name="Kono N."/>
            <person name="Nakamura H."/>
            <person name="Ohtoshi R."/>
            <person name="Moran D.A.P."/>
            <person name="Shinohara A."/>
            <person name="Yoshida Y."/>
            <person name="Fujiwara M."/>
            <person name="Mori M."/>
            <person name="Tomita M."/>
            <person name="Arakawa K."/>
        </authorList>
    </citation>
    <scope>NUCLEOTIDE SEQUENCE [LARGE SCALE GENOMIC DNA]</scope>
</reference>
<evidence type="ECO:0000313" key="2">
    <source>
        <dbReference type="EMBL" id="GBM11308.1"/>
    </source>
</evidence>
<feature type="region of interest" description="Disordered" evidence="1">
    <location>
        <begin position="27"/>
        <end position="53"/>
    </location>
</feature>
<accession>A0A4Y2D5R3</accession>
<dbReference type="AlphaFoldDB" id="A0A4Y2D5R3"/>
<sequence>MLYVTHIKIGFFGQTAEGRDKAFKRNFEPRSDEEDDTDQEFTLQTSTPHQQKDVWPTTSDLTCTISIEYMGILECNRVLYFEQSGTETETTSLPRPQLKKSHKYFQPSRENSTKKIQSTKTTTSCTKETLFINSYQNKSMFFLKYQCGNNGPHNRIAEYTAVRF</sequence>
<proteinExistence type="predicted"/>
<evidence type="ECO:0000313" key="3">
    <source>
        <dbReference type="Proteomes" id="UP000499080"/>
    </source>
</evidence>
<evidence type="ECO:0000256" key="1">
    <source>
        <dbReference type="SAM" id="MobiDB-lite"/>
    </source>
</evidence>
<protein>
    <submittedName>
        <fullName evidence="2">Uncharacterized protein</fullName>
    </submittedName>
</protein>
<dbReference type="EMBL" id="BGPR01000298">
    <property type="protein sequence ID" value="GBM11308.1"/>
    <property type="molecule type" value="Genomic_DNA"/>
</dbReference>